<feature type="region of interest" description="Disordered" evidence="2">
    <location>
        <begin position="27"/>
        <end position="58"/>
    </location>
</feature>
<dbReference type="EMBL" id="CYKH01000068">
    <property type="protein sequence ID" value="CUI11272.1"/>
    <property type="molecule type" value="Genomic_DNA"/>
</dbReference>
<organism evidence="3 4">
    <name type="scientific">Bodo saltans</name>
    <name type="common">Flagellated protozoan</name>
    <dbReference type="NCBI Taxonomy" id="75058"/>
    <lineage>
        <taxon>Eukaryota</taxon>
        <taxon>Discoba</taxon>
        <taxon>Euglenozoa</taxon>
        <taxon>Kinetoplastea</taxon>
        <taxon>Metakinetoplastina</taxon>
        <taxon>Eubodonida</taxon>
        <taxon>Bodonidae</taxon>
        <taxon>Bodo</taxon>
    </lineage>
</organism>
<evidence type="ECO:0000313" key="3">
    <source>
        <dbReference type="EMBL" id="CUI11272.1"/>
    </source>
</evidence>
<evidence type="ECO:0008006" key="5">
    <source>
        <dbReference type="Google" id="ProtNLM"/>
    </source>
</evidence>
<gene>
    <name evidence="3" type="ORF">BSAL_51700</name>
</gene>
<keyword evidence="4" id="KW-1185">Reference proteome</keyword>
<accession>A0A0S4KHI2</accession>
<keyword evidence="1" id="KW-0175">Coiled coil</keyword>
<feature type="compositionally biased region" description="Basic and acidic residues" evidence="2">
    <location>
        <begin position="112"/>
        <end position="121"/>
    </location>
</feature>
<name>A0A0S4KHI2_BODSA</name>
<dbReference type="VEuPathDB" id="TriTrypDB:BSAL_51700"/>
<evidence type="ECO:0000313" key="4">
    <source>
        <dbReference type="Proteomes" id="UP000051952"/>
    </source>
</evidence>
<feature type="coiled-coil region" evidence="1">
    <location>
        <begin position="383"/>
        <end position="413"/>
    </location>
</feature>
<protein>
    <recommendedName>
        <fullName evidence="5">Mitochondrial RNA binding complex 1 subunit</fullName>
    </recommendedName>
</protein>
<dbReference type="OMA" id="FINDYRD"/>
<proteinExistence type="predicted"/>
<dbReference type="AlphaFoldDB" id="A0A0S4KHI2"/>
<evidence type="ECO:0000256" key="1">
    <source>
        <dbReference type="SAM" id="Coils"/>
    </source>
</evidence>
<dbReference type="InterPro" id="IPR058760">
    <property type="entry name" value="RESC11-like"/>
</dbReference>
<dbReference type="Proteomes" id="UP000051952">
    <property type="component" value="Unassembled WGS sequence"/>
</dbReference>
<dbReference type="Pfam" id="PF26230">
    <property type="entry name" value="RESC11"/>
    <property type="match status" value="2"/>
</dbReference>
<dbReference type="CDD" id="cd23741">
    <property type="entry name" value="RESC11A"/>
    <property type="match status" value="1"/>
</dbReference>
<evidence type="ECO:0000256" key="2">
    <source>
        <dbReference type="SAM" id="MobiDB-lite"/>
    </source>
</evidence>
<feature type="compositionally biased region" description="Polar residues" evidence="2">
    <location>
        <begin position="27"/>
        <end position="38"/>
    </location>
</feature>
<feature type="region of interest" description="Disordered" evidence="2">
    <location>
        <begin position="152"/>
        <end position="172"/>
    </location>
</feature>
<dbReference type="OrthoDB" id="244204at2759"/>
<feature type="region of interest" description="Disordered" evidence="2">
    <location>
        <begin position="97"/>
        <end position="134"/>
    </location>
</feature>
<reference evidence="4" key="1">
    <citation type="submission" date="2015-09" db="EMBL/GenBank/DDBJ databases">
        <authorList>
            <consortium name="Pathogen Informatics"/>
        </authorList>
    </citation>
    <scope>NUCLEOTIDE SEQUENCE [LARGE SCALE GENOMIC DNA]</scope>
    <source>
        <strain evidence="4">Lake Konstanz</strain>
    </source>
</reference>
<sequence length="853" mass="95287">MRRASTLVAGTLSHRTSLLQRATVLSSSRWCSTTSTDESAAPPPPKRLPRRRAAPVDDDVVDFDTEELLRDADGGSAQPLQRQLGTIEPLVMRPMAARKGRREEDDDDEFDDHDHHADGHHVSVRAPSAPSTEETIAADASLYPQSTTNVVAADSSDTPEGMTPPTATTGGEDPLKEYFEFHSDVLVAQKQDNRYLSMPISELVELVKLYLRATENIRNVSAREEAFLFPALMQRLDECTILMQLEIVEHQWARSTLVRHGTLLKDVVRDRIAVKAADLTPEEVLRCIIVMGMSAGRRKRDLEFFQVLGRLFMIHVNAFKDPSELVRVLTAFSRAKIVPPPSFLALMGRRLQVLCKNQPLPSLPAYRAFVNLHKMGYDNMNAYRFLADRIAEYQEENVKLEKTRLRVNELMQKQKQQATANLASEGTPKQAAAVEINDMNETQPPAAAAARAGDLLDDASSVLSARRRFSTITGGLKPNHVTKLLLVLARFGAPHQQYLRPVAKSLIIPHMMDIPPPSFTRLLRSMRLFKTTDVPLLTAAVDRLIQLGPDNALLPDLLEALRILSLADVPVVPNLESFIALCAQAFGQHARLRAGDMCAVANDLMQIQRKDEIPLEAVEQLCALMDTFAERMTFLIHLGVLALPHAEALEEMCKQMHHPDTKGKLKELSETRRQINQSEGGDDEYYMAIDIDVRETFHKAQIFNNWNTYGSFRPLPGVLQVDFQHALTEVSAECILEAAHLFELAYPGRMILPLQRLMSKAFLAKLSEEGEWVISPDDPLTMTARKNEEILFTRESLKKFSNFVVSTPLVSVKKNAVVWALIHKKAQRLQAMDVAAVAETQLRALVSAEAVIG</sequence>